<comment type="similarity">
    <text evidence="7">Belongs to the binding-protein-dependent transport system permease family.</text>
</comment>
<feature type="domain" description="ABC transmembrane type-1" evidence="8">
    <location>
        <begin position="80"/>
        <end position="264"/>
    </location>
</feature>
<dbReference type="CDD" id="cd06261">
    <property type="entry name" value="TM_PBP2"/>
    <property type="match status" value="1"/>
</dbReference>
<feature type="transmembrane region" description="Helical" evidence="7">
    <location>
        <begin position="92"/>
        <end position="112"/>
    </location>
</feature>
<organism evidence="9 10">
    <name type="scientific">Glaciihabitans tibetensis</name>
    <dbReference type="NCBI Taxonomy" id="1266600"/>
    <lineage>
        <taxon>Bacteria</taxon>
        <taxon>Bacillati</taxon>
        <taxon>Actinomycetota</taxon>
        <taxon>Actinomycetes</taxon>
        <taxon>Micrococcales</taxon>
        <taxon>Microbacteriaceae</taxon>
        <taxon>Glaciihabitans</taxon>
    </lineage>
</organism>
<evidence type="ECO:0000256" key="6">
    <source>
        <dbReference type="ARBA" id="ARBA00023136"/>
    </source>
</evidence>
<dbReference type="AlphaFoldDB" id="A0A2T0VJW1"/>
<evidence type="ECO:0000259" key="8">
    <source>
        <dbReference type="PROSITE" id="PS50928"/>
    </source>
</evidence>
<accession>A0A2T0VJW1</accession>
<dbReference type="PANTHER" id="PTHR30151">
    <property type="entry name" value="ALKANE SULFONATE ABC TRANSPORTER-RELATED, MEMBRANE SUBUNIT"/>
    <property type="match status" value="1"/>
</dbReference>
<keyword evidence="3" id="KW-1003">Cell membrane</keyword>
<keyword evidence="5 7" id="KW-1133">Transmembrane helix</keyword>
<keyword evidence="4 7" id="KW-0812">Transmembrane</keyword>
<proteinExistence type="inferred from homology"/>
<dbReference type="GO" id="GO:0005886">
    <property type="term" value="C:plasma membrane"/>
    <property type="evidence" value="ECO:0007669"/>
    <property type="project" value="UniProtKB-SubCell"/>
</dbReference>
<dbReference type="PROSITE" id="PS50928">
    <property type="entry name" value="ABC_TM1"/>
    <property type="match status" value="1"/>
</dbReference>
<dbReference type="GO" id="GO:0055085">
    <property type="term" value="P:transmembrane transport"/>
    <property type="evidence" value="ECO:0007669"/>
    <property type="project" value="InterPro"/>
</dbReference>
<dbReference type="RefSeq" id="WP_245884470.1">
    <property type="nucleotide sequence ID" value="NZ_PVTL01000001.1"/>
</dbReference>
<keyword evidence="10" id="KW-1185">Reference proteome</keyword>
<evidence type="ECO:0000256" key="1">
    <source>
        <dbReference type="ARBA" id="ARBA00004651"/>
    </source>
</evidence>
<feature type="transmembrane region" description="Helical" evidence="7">
    <location>
        <begin position="245"/>
        <end position="264"/>
    </location>
</feature>
<dbReference type="InterPro" id="IPR035906">
    <property type="entry name" value="MetI-like_sf"/>
</dbReference>
<name>A0A2T0VJW1_9MICO</name>
<comment type="caution">
    <text evidence="9">The sequence shown here is derived from an EMBL/GenBank/DDBJ whole genome shotgun (WGS) entry which is preliminary data.</text>
</comment>
<protein>
    <submittedName>
        <fullName evidence="9">ABC-type nitrate/sulfonate/bicarbonate transport system permease component</fullName>
    </submittedName>
</protein>
<dbReference type="Proteomes" id="UP000237983">
    <property type="component" value="Unassembled WGS sequence"/>
</dbReference>
<reference evidence="9 10" key="1">
    <citation type="submission" date="2018-03" db="EMBL/GenBank/DDBJ databases">
        <title>Genomic Encyclopedia of Type Strains, Phase III (KMG-III): the genomes of soil and plant-associated and newly described type strains.</title>
        <authorList>
            <person name="Whitman W."/>
        </authorList>
    </citation>
    <scope>NUCLEOTIDE SEQUENCE [LARGE SCALE GENOMIC DNA]</scope>
    <source>
        <strain evidence="9 10">CGMCC 1.12484</strain>
    </source>
</reference>
<evidence type="ECO:0000256" key="3">
    <source>
        <dbReference type="ARBA" id="ARBA00022475"/>
    </source>
</evidence>
<feature type="transmembrane region" description="Helical" evidence="7">
    <location>
        <begin position="29"/>
        <end position="50"/>
    </location>
</feature>
<evidence type="ECO:0000256" key="5">
    <source>
        <dbReference type="ARBA" id="ARBA00022989"/>
    </source>
</evidence>
<gene>
    <name evidence="9" type="ORF">B0I08_101643</name>
</gene>
<evidence type="ECO:0000256" key="4">
    <source>
        <dbReference type="ARBA" id="ARBA00022692"/>
    </source>
</evidence>
<keyword evidence="6 7" id="KW-0472">Membrane</keyword>
<evidence type="ECO:0000256" key="7">
    <source>
        <dbReference type="RuleBase" id="RU363032"/>
    </source>
</evidence>
<evidence type="ECO:0000313" key="9">
    <source>
        <dbReference type="EMBL" id="PRY70507.1"/>
    </source>
</evidence>
<dbReference type="Gene3D" id="1.10.3720.10">
    <property type="entry name" value="MetI-like"/>
    <property type="match status" value="1"/>
</dbReference>
<dbReference type="SUPFAM" id="SSF161098">
    <property type="entry name" value="MetI-like"/>
    <property type="match status" value="1"/>
</dbReference>
<dbReference type="InterPro" id="IPR000515">
    <property type="entry name" value="MetI-like"/>
</dbReference>
<feature type="transmembrane region" description="Helical" evidence="7">
    <location>
        <begin position="118"/>
        <end position="142"/>
    </location>
</feature>
<dbReference type="Pfam" id="PF00528">
    <property type="entry name" value="BPD_transp_1"/>
    <property type="match status" value="1"/>
</dbReference>
<dbReference type="EMBL" id="PVTL01000001">
    <property type="protein sequence ID" value="PRY70507.1"/>
    <property type="molecule type" value="Genomic_DNA"/>
</dbReference>
<evidence type="ECO:0000256" key="2">
    <source>
        <dbReference type="ARBA" id="ARBA00022448"/>
    </source>
</evidence>
<evidence type="ECO:0000313" key="10">
    <source>
        <dbReference type="Proteomes" id="UP000237983"/>
    </source>
</evidence>
<feature type="transmembrane region" description="Helical" evidence="7">
    <location>
        <begin position="149"/>
        <end position="169"/>
    </location>
</feature>
<sequence>MALIRSLAPASASSRSGFVGTMRPYVSRVGLGVLAAVVILALWWLVLIVFNVQPFVGKTPLDVWQYLFANELAAENRAFVIQQVAQSLIDSAIGFVAGLTAAFVLAAIFMVVRGVENAVMPLALLLQSVPLIAMAPIIILIFGRTSATLAVMGGLVVLFPALITIVFGLRSASPTMVDLIAVYGGGPMTILRKVAVPSALPAVFAAVKISVPGAITGALIAEWLATGQGVGGAIVSAVGQAQIDLVWALGTVITIVSIALYSLVGLMEAAVLRRVGVTATTLR</sequence>
<comment type="subcellular location">
    <subcellularLocation>
        <location evidence="1 7">Cell membrane</location>
        <topology evidence="1 7">Multi-pass membrane protein</topology>
    </subcellularLocation>
</comment>
<dbReference type="PANTHER" id="PTHR30151:SF20">
    <property type="entry name" value="ABC TRANSPORTER PERMEASE PROTEIN HI_0355-RELATED"/>
    <property type="match status" value="1"/>
</dbReference>
<keyword evidence="2 7" id="KW-0813">Transport</keyword>